<name>A0A6I2UVF3_9FIRM</name>
<dbReference type="Proteomes" id="UP000430222">
    <property type="component" value="Unassembled WGS sequence"/>
</dbReference>
<dbReference type="Pfam" id="PF12729">
    <property type="entry name" value="4HB_MCP_1"/>
    <property type="match status" value="1"/>
</dbReference>
<dbReference type="PANTHER" id="PTHR32089">
    <property type="entry name" value="METHYL-ACCEPTING CHEMOTAXIS PROTEIN MCPB"/>
    <property type="match status" value="1"/>
</dbReference>
<evidence type="ECO:0000259" key="6">
    <source>
        <dbReference type="PROSITE" id="PS50111"/>
    </source>
</evidence>
<dbReference type="AlphaFoldDB" id="A0A6I2UVF3"/>
<feature type="transmembrane region" description="Helical" evidence="5">
    <location>
        <begin position="194"/>
        <end position="217"/>
    </location>
</feature>
<dbReference type="Gene3D" id="1.10.287.950">
    <property type="entry name" value="Methyl-accepting chemotaxis protein"/>
    <property type="match status" value="1"/>
</dbReference>
<proteinExistence type="inferred from homology"/>
<feature type="domain" description="Methyl-accepting transducer" evidence="6">
    <location>
        <begin position="290"/>
        <end position="526"/>
    </location>
</feature>
<dbReference type="Pfam" id="PF00672">
    <property type="entry name" value="HAMP"/>
    <property type="match status" value="1"/>
</dbReference>
<protein>
    <submittedName>
        <fullName evidence="8">HAMP domain-containing protein</fullName>
    </submittedName>
</protein>
<comment type="caution">
    <text evidence="8">The sequence shown here is derived from an EMBL/GenBank/DDBJ whole genome shotgun (WGS) entry which is preliminary data.</text>
</comment>
<dbReference type="EMBL" id="VUNL01000003">
    <property type="protein sequence ID" value="MSV24249.1"/>
    <property type="molecule type" value="Genomic_DNA"/>
</dbReference>
<dbReference type="GO" id="GO:0007165">
    <property type="term" value="P:signal transduction"/>
    <property type="evidence" value="ECO:0007669"/>
    <property type="project" value="UniProtKB-KW"/>
</dbReference>
<dbReference type="PANTHER" id="PTHR32089:SF112">
    <property type="entry name" value="LYSOZYME-LIKE PROTEIN-RELATED"/>
    <property type="match status" value="1"/>
</dbReference>
<evidence type="ECO:0000256" key="5">
    <source>
        <dbReference type="SAM" id="Phobius"/>
    </source>
</evidence>
<dbReference type="Pfam" id="PF00015">
    <property type="entry name" value="MCPsignal"/>
    <property type="match status" value="1"/>
</dbReference>
<comment type="similarity">
    <text evidence="2">Belongs to the methyl-accepting chemotaxis (MCP) protein family.</text>
</comment>
<keyword evidence="1 3" id="KW-0807">Transducer</keyword>
<evidence type="ECO:0000256" key="1">
    <source>
        <dbReference type="ARBA" id="ARBA00023224"/>
    </source>
</evidence>
<gene>
    <name evidence="8" type="ORF">FYJ78_03410</name>
</gene>
<evidence type="ECO:0000313" key="9">
    <source>
        <dbReference type="Proteomes" id="UP000430222"/>
    </source>
</evidence>
<dbReference type="GO" id="GO:0016020">
    <property type="term" value="C:membrane"/>
    <property type="evidence" value="ECO:0007669"/>
    <property type="project" value="InterPro"/>
</dbReference>
<dbReference type="InterPro" id="IPR004089">
    <property type="entry name" value="MCPsignal_dom"/>
</dbReference>
<dbReference type="SMART" id="SM00304">
    <property type="entry name" value="HAMP"/>
    <property type="match status" value="2"/>
</dbReference>
<reference evidence="8 9" key="1">
    <citation type="submission" date="2019-08" db="EMBL/GenBank/DDBJ databases">
        <title>In-depth cultivation of the pig gut microbiome towards novel bacterial diversity and tailored functional studies.</title>
        <authorList>
            <person name="Wylensek D."/>
            <person name="Hitch T.C.A."/>
            <person name="Clavel T."/>
        </authorList>
    </citation>
    <scope>NUCLEOTIDE SEQUENCE [LARGE SCALE GENOMIC DNA]</scope>
    <source>
        <strain evidence="9">WCA-380-WT-3B3</strain>
    </source>
</reference>
<dbReference type="CDD" id="cd11386">
    <property type="entry name" value="MCP_signal"/>
    <property type="match status" value="1"/>
</dbReference>
<organism evidence="8 9">
    <name type="scientific">Selenomonas montiformis</name>
    <dbReference type="NCBI Taxonomy" id="2652285"/>
    <lineage>
        <taxon>Bacteria</taxon>
        <taxon>Bacillati</taxon>
        <taxon>Bacillota</taxon>
        <taxon>Negativicutes</taxon>
        <taxon>Selenomonadales</taxon>
        <taxon>Selenomonadaceae</taxon>
        <taxon>Selenomonas</taxon>
    </lineage>
</organism>
<dbReference type="PROSITE" id="PS50111">
    <property type="entry name" value="CHEMOTAXIS_TRANSDUC_2"/>
    <property type="match status" value="1"/>
</dbReference>
<keyword evidence="5" id="KW-1133">Transmembrane helix</keyword>
<sequence>MKSEGRLDMNWLSNMKVTGKILCLIIMAGLSLAAVGWNATSYLRDLQGDMNRMYTQKMQAVQLLGECSVTVRAMQARILENVSLTDKKQLEKNKRDIQAYMDHYEKTWNTYEALGNEASGAADVKNHWDAFKASMNQMMDLSLAGKQQEAGALYGSKAIKEIIAWDESMVPLRKAVNDDAERINEQNQSKVGHAVVSMSVITLVAMMLMCLFGWMLSKAIRTPLQQMIMACERLRDGDFRDVPRELRRADEFGHMADIIDAMKQQLHKLMMKTSESAERIASASEELTASSQQSAQASQSVAQSVTQASGAVSSQQQGIDDSSEAVGKVSHSVDELRTEAAHVADRAKAAFDQAVAGSKAIQQSVDQIRSVETTVGESAAIVDKLGERSQEIGQIVETISGIAEQTNLLALNAAIEAARAGEQGRGFSVVADEVRKLAEQSQDAAQQISALIVGIQSDTSDAVASMKTGSTAVASGAQSVADLRSTFDQIRDFVDEVSGQVDNMAKAIQEVAEETATITEHIRDIDAQGMKVSDEMQNVSAVSEEQSASASEIASASDSLSGLAQELQGSLKKFQF</sequence>
<dbReference type="InterPro" id="IPR024478">
    <property type="entry name" value="HlyB_4HB_MCP"/>
</dbReference>
<feature type="domain" description="HAMP" evidence="7">
    <location>
        <begin position="218"/>
        <end position="271"/>
    </location>
</feature>
<evidence type="ECO:0000313" key="8">
    <source>
        <dbReference type="EMBL" id="MSV24249.1"/>
    </source>
</evidence>
<dbReference type="InterPro" id="IPR003660">
    <property type="entry name" value="HAMP_dom"/>
</dbReference>
<evidence type="ECO:0000259" key="7">
    <source>
        <dbReference type="PROSITE" id="PS50885"/>
    </source>
</evidence>
<dbReference type="CDD" id="cd06225">
    <property type="entry name" value="HAMP"/>
    <property type="match status" value="1"/>
</dbReference>
<keyword evidence="9" id="KW-1185">Reference proteome</keyword>
<dbReference type="SMART" id="SM00283">
    <property type="entry name" value="MA"/>
    <property type="match status" value="1"/>
</dbReference>
<evidence type="ECO:0000256" key="2">
    <source>
        <dbReference type="ARBA" id="ARBA00029447"/>
    </source>
</evidence>
<feature type="region of interest" description="Disordered" evidence="4">
    <location>
        <begin position="312"/>
        <end position="331"/>
    </location>
</feature>
<evidence type="ECO:0000256" key="4">
    <source>
        <dbReference type="SAM" id="MobiDB-lite"/>
    </source>
</evidence>
<dbReference type="SUPFAM" id="SSF58104">
    <property type="entry name" value="Methyl-accepting chemotaxis protein (MCP) signaling domain"/>
    <property type="match status" value="1"/>
</dbReference>
<keyword evidence="5" id="KW-0812">Transmembrane</keyword>
<accession>A0A6I2UVF3</accession>
<keyword evidence="5" id="KW-0472">Membrane</keyword>
<dbReference type="PROSITE" id="PS50885">
    <property type="entry name" value="HAMP"/>
    <property type="match status" value="1"/>
</dbReference>
<evidence type="ECO:0000256" key="3">
    <source>
        <dbReference type="PROSITE-ProRule" id="PRU00284"/>
    </source>
</evidence>